<dbReference type="InterPro" id="IPR011049">
    <property type="entry name" value="Serralysin-like_metalloprot_C"/>
</dbReference>
<dbReference type="SUPFAM" id="SSF51120">
    <property type="entry name" value="beta-Roll"/>
    <property type="match status" value="9"/>
</dbReference>
<dbReference type="InterPro" id="IPR018511">
    <property type="entry name" value="Hemolysin-typ_Ca-bd_CS"/>
</dbReference>
<dbReference type="PANTHER" id="PTHR38340">
    <property type="entry name" value="S-LAYER PROTEIN"/>
    <property type="match status" value="1"/>
</dbReference>
<reference evidence="3 4" key="1">
    <citation type="submission" date="2020-05" db="EMBL/GenBank/DDBJ databases">
        <title>Azospirillum oleiclasticum sp. nov, a nitrogen-fixing and heavy crude oil-emulsifying bacterium isolated from the crude oil of Yumen Oilfield.</title>
        <authorList>
            <person name="Wu D."/>
            <person name="Cai M."/>
            <person name="Zhang X."/>
        </authorList>
    </citation>
    <scope>NUCLEOTIDE SEQUENCE [LARGE SCALE GENOMIC DNA]</scope>
    <source>
        <strain evidence="3 4">ROY-1-1-2</strain>
    </source>
</reference>
<dbReference type="PROSITE" id="PS00330">
    <property type="entry name" value="HEMOLYSIN_CALCIUM"/>
    <property type="match status" value="14"/>
</dbReference>
<name>A0ABX2TID6_9PROT</name>
<evidence type="ECO:0000313" key="3">
    <source>
        <dbReference type="EMBL" id="NYZ24105.1"/>
    </source>
</evidence>
<accession>A0ABX2TID6</accession>
<evidence type="ECO:0000313" key="4">
    <source>
        <dbReference type="Proteomes" id="UP000584642"/>
    </source>
</evidence>
<sequence length="1398" mass="136775">MYARVYTADGVPLGQEFRVNQGTAGHQVGSFLAAGSNGTFMATWWSMSGQDPSGGSVHARLYDSTGTVLTPDILVNTSTSGDQSYQTVTALANGGYVVTWMSSLGDGSGNAILGQRFSDTGAKIGSEFLINTATAGDQGYPSVAALADGGFQVAWQSTGQDGSAEGIYAQRFTADGVKVGNEYRVSETVQGEQSHPSVAGRTDGGWVVAWQSMGQDGSDFGIYQRIYGNPDVLTTGFFDQTGTSGNDDLVGTPYRDRLWGLDGHDRLFGLARNDILDGGAGNDSLDGGAGADLLIGGLGDDVYVVDDAGDTVTELTGQGADEVRTTLASYTLGANVENLTSIGTGAFVGTGNALANVINGGVGNDTLDGGAGADTLAGGTGNDVYLVDNAGDVVTELAGAGTDEVRTALAAYTLPDNVETLTYTGASAFAGTGNALSNVIQGGAGNDTLDGGAADDTLIGGLGNDTYLVNAGADQVVEAVGGGIDTVLTTLSAHTLADEVEVLTYTGAGSFHGVGNAGANTITGNAGNDTLDGGAGSDTLAGGLGDDVYMVDNSADVVVETTGAGIDEVRTALAVCTLGANLENLTYTGAAAFAGTGNALVNVITGGSGADTLDGGTGADTLVGGAGNDLYLVDDAGDLVVEDAGGGTDEVRTALAAFTLADNVEVLTYTGSASFAGTGNGGNNTIHGGAGVDTLDGGGGNDTLDGGVGADTLIGGTGNDVFLVDDTGDVVTELAGQGTDTVRTTLSAYTLGANVENVSFLGTGPVVGTGNAGNNSLAGGSGADTLTGLDGNDTLNGGAGADTLIGGTGNDTYVVDNVGDVIVELPGEGTDTVQTGLAHTLLDDFENLTLTGGGAVSGTGNAAANVITGNGASNLLMGLDGDDTLNGGGGADTLVGGLGNDGYVVDNAGDVVVELAGEGTDTVTSSIAWTLGDNLERLVLSGGGNIAGTGNALDNVITGNGGANTLDGGAGIDTLIGGGGNDTYIVADAGDVVTEAANQGIDELRTSLSSWMLGANLENLTHTGSGNFTGTGNALDNLITGGAGNDTLTGGDGNDTLIGAGGTDWLLGGDGDDLYVVSDAGVFVVETTVGGLDTIRTDLSVFTLIDQVETLEYSGAGDFTGTGNGLDNLITGGAGADTLDGDAGNDTLNGGTGADTLTGGLGDDLFLVDDAGDLVVEAAGEGTDTVRTTLTAYALGDHLESLAYGGTAGFTGTGNALDNMITGGTGNDTLDGGTGTDTLTGGSGDDVYTVDDAGDLVVELAGGGSDGVLTGLASWTLGAEVETLTHTGTADFTGTGNALDNALTGGGGNDTLDGGAGNDLLTGGAGADRFLIGAASGADGIADFDAAQGDLIVLTAGQGWTVGSTAGGDALIDFGTGDTLTLLGIAPAAVSAGWFVTV</sequence>
<keyword evidence="2" id="KW-0964">Secreted</keyword>
<comment type="caution">
    <text evidence="3">The sequence shown here is derived from an EMBL/GenBank/DDBJ whole genome shotgun (WGS) entry which is preliminary data.</text>
</comment>
<dbReference type="PRINTS" id="PR00313">
    <property type="entry name" value="CABNDNGRPT"/>
</dbReference>
<dbReference type="Gene3D" id="2.150.10.10">
    <property type="entry name" value="Serralysin-like metalloprotease, C-terminal"/>
    <property type="match status" value="8"/>
</dbReference>
<proteinExistence type="predicted"/>
<evidence type="ECO:0000256" key="2">
    <source>
        <dbReference type="ARBA" id="ARBA00022525"/>
    </source>
</evidence>
<dbReference type="InterPro" id="IPR001343">
    <property type="entry name" value="Hemolysn_Ca-bd"/>
</dbReference>
<gene>
    <name evidence="3" type="ORF">HND93_30750</name>
</gene>
<dbReference type="InterPro" id="IPR050557">
    <property type="entry name" value="RTX_toxin/Mannuronan_C5-epim"/>
</dbReference>
<dbReference type="Pfam" id="PF00353">
    <property type="entry name" value="HemolysinCabind"/>
    <property type="match status" value="13"/>
</dbReference>
<dbReference type="PANTHER" id="PTHR38340:SF1">
    <property type="entry name" value="S-LAYER PROTEIN"/>
    <property type="match status" value="1"/>
</dbReference>
<evidence type="ECO:0000256" key="1">
    <source>
        <dbReference type="ARBA" id="ARBA00004613"/>
    </source>
</evidence>
<keyword evidence="4" id="KW-1185">Reference proteome</keyword>
<dbReference type="Proteomes" id="UP000584642">
    <property type="component" value="Unassembled WGS sequence"/>
</dbReference>
<comment type="subcellular location">
    <subcellularLocation>
        <location evidence="1">Secreted</location>
    </subcellularLocation>
</comment>
<protein>
    <submittedName>
        <fullName evidence="3">Rhizobiocin</fullName>
    </submittedName>
</protein>
<organism evidence="3 4">
    <name type="scientific">Azospirillum oleiclasticum</name>
    <dbReference type="NCBI Taxonomy" id="2735135"/>
    <lineage>
        <taxon>Bacteria</taxon>
        <taxon>Pseudomonadati</taxon>
        <taxon>Pseudomonadota</taxon>
        <taxon>Alphaproteobacteria</taxon>
        <taxon>Rhodospirillales</taxon>
        <taxon>Azospirillaceae</taxon>
        <taxon>Azospirillum</taxon>
    </lineage>
</organism>
<dbReference type="EMBL" id="JABFDB010000035">
    <property type="protein sequence ID" value="NYZ24105.1"/>
    <property type="molecule type" value="Genomic_DNA"/>
</dbReference>